<feature type="region of interest" description="Disordered" evidence="1">
    <location>
        <begin position="118"/>
        <end position="229"/>
    </location>
</feature>
<evidence type="ECO:0000256" key="1">
    <source>
        <dbReference type="SAM" id="MobiDB-lite"/>
    </source>
</evidence>
<feature type="transmembrane region" description="Helical" evidence="2">
    <location>
        <begin position="349"/>
        <end position="372"/>
    </location>
</feature>
<keyword evidence="2" id="KW-0472">Membrane</keyword>
<evidence type="ECO:0000259" key="3">
    <source>
        <dbReference type="Pfam" id="PF14237"/>
    </source>
</evidence>
<feature type="compositionally biased region" description="Acidic residues" evidence="1">
    <location>
        <begin position="121"/>
        <end position="138"/>
    </location>
</feature>
<dbReference type="EMBL" id="CP002546">
    <property type="protein sequence ID" value="ADY59471.1"/>
    <property type="molecule type" value="Genomic_DNA"/>
</dbReference>
<dbReference type="HOGENOM" id="CLU_561267_0_0_0"/>
<evidence type="ECO:0000313" key="5">
    <source>
        <dbReference type="Proteomes" id="UP000006860"/>
    </source>
</evidence>
<feature type="region of interest" description="Disordered" evidence="1">
    <location>
        <begin position="465"/>
        <end position="486"/>
    </location>
</feature>
<feature type="compositionally biased region" description="Basic and acidic residues" evidence="1">
    <location>
        <begin position="214"/>
        <end position="229"/>
    </location>
</feature>
<organism evidence="4 5">
    <name type="scientific">Rubinisphaera brasiliensis (strain ATCC 49424 / DSM 5305 / JCM 21570 / IAM 15109 / NBRC 103401 / IFAM 1448)</name>
    <name type="common">Planctomyces brasiliensis</name>
    <dbReference type="NCBI Taxonomy" id="756272"/>
    <lineage>
        <taxon>Bacteria</taxon>
        <taxon>Pseudomonadati</taxon>
        <taxon>Planctomycetota</taxon>
        <taxon>Planctomycetia</taxon>
        <taxon>Planctomycetales</taxon>
        <taxon>Planctomycetaceae</taxon>
        <taxon>Rubinisphaera</taxon>
    </lineage>
</organism>
<keyword evidence="2" id="KW-0812">Transmembrane</keyword>
<evidence type="ECO:0000313" key="4">
    <source>
        <dbReference type="EMBL" id="ADY59471.1"/>
    </source>
</evidence>
<sequence length="486" mass="50955">MADTEHGSGKVNPDNSDDMEIVNDFSDLDLEIVSNTAPPQAADDGPSIDDFQFESSTPATPAKRERPRDEWYTRVLGQELGPFPFEQLIEMVIDKEIGPDDYLRHGKDSPWIAAGEIDGLIPEEVESVDEDDDDDDFELGPQTQTDDDLPQPKAASGPVSFQAYGGQINRAQDARPRTTPPAAPPVVNAQAADASAAAPAPQAEPAAAEAAPEAPRKPSKEEREAARKAEVAARLNNWLADKVQADDPIPVEENDEEALPDDEPVGAAAGGNPYGGPAAGNPYGGPAAGNPYGGSPYGGSPYGGGAAGNRAAPVIKKSKGGGGGSMFSGLGSLFSSISMPDASSVNPKALVALGAIGLVFGLMYLPGVLGGTNDQAIYERFKAIYSQIENGRANDPGALSSTKQAIIDEVKQTVDDLEKAGAGADKPIKQQLFWAGRNCLLPLLQNPGTGESTYDERFKNHVNTAGRMLGDPNVPPIQIETSEGEE</sequence>
<dbReference type="InterPro" id="IPR025640">
    <property type="entry name" value="GYF_2"/>
</dbReference>
<gene>
    <name evidence="4" type="ordered locus">Plabr_1861</name>
</gene>
<feature type="domain" description="GYF" evidence="3">
    <location>
        <begin position="71"/>
        <end position="120"/>
    </location>
</feature>
<dbReference type="Proteomes" id="UP000006860">
    <property type="component" value="Chromosome"/>
</dbReference>
<feature type="region of interest" description="Disordered" evidence="1">
    <location>
        <begin position="1"/>
        <end position="69"/>
    </location>
</feature>
<name>F0SGY6_RUBBR</name>
<accession>F0SGY6</accession>
<dbReference type="STRING" id="756272.Plabr_1861"/>
<proteinExistence type="predicted"/>
<dbReference type="Pfam" id="PF14237">
    <property type="entry name" value="GYF_2"/>
    <property type="match status" value="1"/>
</dbReference>
<dbReference type="KEGG" id="pbs:Plabr_1861"/>
<dbReference type="OrthoDB" id="254120at2"/>
<feature type="compositionally biased region" description="Acidic residues" evidence="1">
    <location>
        <begin position="15"/>
        <end position="30"/>
    </location>
</feature>
<keyword evidence="5" id="KW-1185">Reference proteome</keyword>
<feature type="compositionally biased region" description="Low complexity" evidence="1">
    <location>
        <begin position="185"/>
        <end position="213"/>
    </location>
</feature>
<dbReference type="AlphaFoldDB" id="F0SGY6"/>
<feature type="region of interest" description="Disordered" evidence="1">
    <location>
        <begin position="253"/>
        <end position="273"/>
    </location>
</feature>
<protein>
    <recommendedName>
        <fullName evidence="3">GYF domain-containing protein</fullName>
    </recommendedName>
</protein>
<keyword evidence="2" id="KW-1133">Transmembrane helix</keyword>
<evidence type="ECO:0000256" key="2">
    <source>
        <dbReference type="SAM" id="Phobius"/>
    </source>
</evidence>
<feature type="compositionally biased region" description="Acidic residues" evidence="1">
    <location>
        <begin position="253"/>
        <end position="264"/>
    </location>
</feature>
<dbReference type="RefSeq" id="WP_013628198.1">
    <property type="nucleotide sequence ID" value="NC_015174.1"/>
</dbReference>
<reference evidence="5" key="1">
    <citation type="submission" date="2011-02" db="EMBL/GenBank/DDBJ databases">
        <title>The complete genome of Planctomyces brasiliensis DSM 5305.</title>
        <authorList>
            <person name="Lucas S."/>
            <person name="Copeland A."/>
            <person name="Lapidus A."/>
            <person name="Bruce D."/>
            <person name="Goodwin L."/>
            <person name="Pitluck S."/>
            <person name="Kyrpides N."/>
            <person name="Mavromatis K."/>
            <person name="Pagani I."/>
            <person name="Ivanova N."/>
            <person name="Ovchinnikova G."/>
            <person name="Lu M."/>
            <person name="Detter J.C."/>
            <person name="Han C."/>
            <person name="Land M."/>
            <person name="Hauser L."/>
            <person name="Markowitz V."/>
            <person name="Cheng J.-F."/>
            <person name="Hugenholtz P."/>
            <person name="Woyke T."/>
            <person name="Wu D."/>
            <person name="Tindall B."/>
            <person name="Pomrenke H.G."/>
            <person name="Brambilla E."/>
            <person name="Klenk H.-P."/>
            <person name="Eisen J.A."/>
        </authorList>
    </citation>
    <scope>NUCLEOTIDE SEQUENCE [LARGE SCALE GENOMIC DNA]</scope>
    <source>
        <strain evidence="5">ATCC 49424 / DSM 5305 / JCM 21570 / NBRC 103401 / IFAM 1448</strain>
    </source>
</reference>